<evidence type="ECO:0000313" key="2">
    <source>
        <dbReference type="Proteomes" id="UP000053246"/>
    </source>
</evidence>
<gene>
    <name evidence="1" type="ORF">ADL17_11170</name>
</gene>
<sequence length="454" mass="49111">MLLDRPLLAGDADGQGEFAGYPFMPGGSTGFPDAAAVLRSYGQHEAVELLFVTDDPDATGGVVLEDPDLERDEVCFTVHDKMWTGVDGYRESLAEAQELAGRHGLQVTEALAGVLLPHIGNQIECDAIVTSRPWLLARRTGAHARHQANVLSPEEALALVGLFLRWHGDPVIIGGGRIRWSPVPMRQAAAYAMLPSYREWAAAAPRDHAGDLPYSSLVASCLTRVARALAFRDAIHGLSAHDARRNADEMLAELDSLLYSLVGAFDITARVADLYLGLNTPNFQVGWQKQAWRDQLDGRAPELANFTGAGGTAHRVMKVAAVLRNTVHSAALHFTGHQSLGGEENILVTVPPAEEQALLRWLDVDGDAWGIVTLPSGRVALSACKFVERLVPASLVALDGTMSRTPLDGLPAHTPTDPQQNWRFCDTTGHRLRLLYGLPDLSSQAPNLAYRAII</sequence>
<protein>
    <submittedName>
        <fullName evidence="1">Uncharacterized protein</fullName>
    </submittedName>
</protein>
<dbReference type="Proteomes" id="UP000053246">
    <property type="component" value="Unassembled WGS sequence"/>
</dbReference>
<comment type="caution">
    <text evidence="1">The sequence shown here is derived from an EMBL/GenBank/DDBJ whole genome shotgun (WGS) entry which is preliminary data.</text>
</comment>
<accession>A0A9X0LB97</accession>
<name>A0A9X0LB97_9ACTN</name>
<evidence type="ECO:0000313" key="1">
    <source>
        <dbReference type="EMBL" id="KUJ43825.1"/>
    </source>
</evidence>
<proteinExistence type="predicted"/>
<organism evidence="1 2">
    <name type="scientific">Micromonospora maris</name>
    <dbReference type="NCBI Taxonomy" id="1003110"/>
    <lineage>
        <taxon>Bacteria</taxon>
        <taxon>Bacillati</taxon>
        <taxon>Actinomycetota</taxon>
        <taxon>Actinomycetes</taxon>
        <taxon>Micromonosporales</taxon>
        <taxon>Micromonosporaceae</taxon>
        <taxon>Micromonospora</taxon>
    </lineage>
</organism>
<dbReference type="EMBL" id="LMWI01000002">
    <property type="protein sequence ID" value="KUJ43825.1"/>
    <property type="molecule type" value="Genomic_DNA"/>
</dbReference>
<reference evidence="1 2" key="1">
    <citation type="submission" date="2015-10" db="EMBL/GenBank/DDBJ databases">
        <authorList>
            <person name="Ju K.-S."/>
            <person name="Doroghazi J.R."/>
            <person name="Metcalf W.W."/>
        </authorList>
    </citation>
    <scope>NUCLEOTIDE SEQUENCE [LARGE SCALE GENOMIC DNA]</scope>
    <source>
        <strain evidence="1 2">NRRL B-24793</strain>
    </source>
</reference>
<dbReference type="AlphaFoldDB" id="A0A9X0LB97"/>
<keyword evidence="2" id="KW-1185">Reference proteome</keyword>